<reference evidence="1" key="1">
    <citation type="submission" date="2020-06" db="EMBL/GenBank/DDBJ databases">
        <title>WGS assembly of Ceratodon purpureus strain R40.</title>
        <authorList>
            <person name="Carey S.B."/>
            <person name="Jenkins J."/>
            <person name="Shu S."/>
            <person name="Lovell J.T."/>
            <person name="Sreedasyam A."/>
            <person name="Maumus F."/>
            <person name="Tiley G.P."/>
            <person name="Fernandez-Pozo N."/>
            <person name="Barry K."/>
            <person name="Chen C."/>
            <person name="Wang M."/>
            <person name="Lipzen A."/>
            <person name="Daum C."/>
            <person name="Saski C.A."/>
            <person name="Payton A.C."/>
            <person name="Mcbreen J.C."/>
            <person name="Conrad R.E."/>
            <person name="Kollar L.M."/>
            <person name="Olsson S."/>
            <person name="Huttunen S."/>
            <person name="Landis J.B."/>
            <person name="Wickett N.J."/>
            <person name="Johnson M.G."/>
            <person name="Rensing S.A."/>
            <person name="Grimwood J."/>
            <person name="Schmutz J."/>
            <person name="Mcdaniel S.F."/>
        </authorList>
    </citation>
    <scope>NUCLEOTIDE SEQUENCE</scope>
    <source>
        <strain evidence="1">R40</strain>
    </source>
</reference>
<dbReference type="AlphaFoldDB" id="A0A8T0JAB7"/>
<organism evidence="1 2">
    <name type="scientific">Ceratodon purpureus</name>
    <name type="common">Fire moss</name>
    <name type="synonym">Dicranum purpureum</name>
    <dbReference type="NCBI Taxonomy" id="3225"/>
    <lineage>
        <taxon>Eukaryota</taxon>
        <taxon>Viridiplantae</taxon>
        <taxon>Streptophyta</taxon>
        <taxon>Embryophyta</taxon>
        <taxon>Bryophyta</taxon>
        <taxon>Bryophytina</taxon>
        <taxon>Bryopsida</taxon>
        <taxon>Dicranidae</taxon>
        <taxon>Pseudoditrichales</taxon>
        <taxon>Ditrichaceae</taxon>
        <taxon>Ceratodon</taxon>
    </lineage>
</organism>
<dbReference type="Proteomes" id="UP000822688">
    <property type="component" value="Chromosome 1"/>
</dbReference>
<dbReference type="EMBL" id="CM026421">
    <property type="protein sequence ID" value="KAG0592455.1"/>
    <property type="molecule type" value="Genomic_DNA"/>
</dbReference>
<gene>
    <name evidence="1" type="ORF">KC19_1G253000</name>
</gene>
<name>A0A8T0JAB7_CERPU</name>
<comment type="caution">
    <text evidence="1">The sequence shown here is derived from an EMBL/GenBank/DDBJ whole genome shotgun (WGS) entry which is preliminary data.</text>
</comment>
<protein>
    <submittedName>
        <fullName evidence="1">Uncharacterized protein</fullName>
    </submittedName>
</protein>
<evidence type="ECO:0000313" key="2">
    <source>
        <dbReference type="Proteomes" id="UP000822688"/>
    </source>
</evidence>
<proteinExistence type="predicted"/>
<evidence type="ECO:0000313" key="1">
    <source>
        <dbReference type="EMBL" id="KAG0592455.1"/>
    </source>
</evidence>
<keyword evidence="2" id="KW-1185">Reference proteome</keyword>
<accession>A0A8T0JAB7</accession>
<sequence>MLLDPEVVDDLLMRQLMITIFNQIQRGPELASGLRNQFNKTVRRQWSRNIPYFDKQEFDPTLILYEVTELVSNKTPAKWDMSIT</sequence>